<evidence type="ECO:0000256" key="7">
    <source>
        <dbReference type="ARBA" id="ARBA00025067"/>
    </source>
</evidence>
<dbReference type="Pfam" id="PF00186">
    <property type="entry name" value="DHFR_1"/>
    <property type="match status" value="1"/>
</dbReference>
<evidence type="ECO:0000256" key="8">
    <source>
        <dbReference type="PIRNR" id="PIRNR000194"/>
    </source>
</evidence>
<dbReference type="RefSeq" id="WP_066919624.1">
    <property type="nucleotide sequence ID" value="NZ_CP011971.1"/>
</dbReference>
<name>A0A127FAR6_STEDE</name>
<dbReference type="InterPro" id="IPR024072">
    <property type="entry name" value="DHFR-like_dom_sf"/>
</dbReference>
<dbReference type="PROSITE" id="PS00075">
    <property type="entry name" value="DHFR_1"/>
    <property type="match status" value="1"/>
</dbReference>
<evidence type="ECO:0000256" key="9">
    <source>
        <dbReference type="RuleBase" id="RU004474"/>
    </source>
</evidence>
<dbReference type="EC" id="1.5.1.3" evidence="3 8"/>
<dbReference type="PRINTS" id="PR00070">
    <property type="entry name" value="DHFR"/>
</dbReference>
<dbReference type="PANTHER" id="PTHR48069:SF3">
    <property type="entry name" value="DIHYDROFOLATE REDUCTASE"/>
    <property type="match status" value="1"/>
</dbReference>
<dbReference type="PIRSF" id="PIRSF000194">
    <property type="entry name" value="DHFR"/>
    <property type="match status" value="1"/>
</dbReference>
<dbReference type="SUPFAM" id="SSF53597">
    <property type="entry name" value="Dihydrofolate reductase-like"/>
    <property type="match status" value="1"/>
</dbReference>
<gene>
    <name evidence="11" type="ORF">ACG33_06230</name>
</gene>
<evidence type="ECO:0000256" key="2">
    <source>
        <dbReference type="ARBA" id="ARBA00009539"/>
    </source>
</evidence>
<keyword evidence="12" id="KW-1185">Reference proteome</keyword>
<dbReference type="STRING" id="465721.ACG33_06230"/>
<comment type="pathway">
    <text evidence="1 8">Cofactor biosynthesis; tetrahydrofolate biosynthesis; 5,6,7,8-tetrahydrofolate from 7,8-dihydrofolate: step 1/1.</text>
</comment>
<keyword evidence="6 8" id="KW-0560">Oxidoreductase</keyword>
<dbReference type="Gene3D" id="3.40.430.10">
    <property type="entry name" value="Dihydrofolate Reductase, subunit A"/>
    <property type="match status" value="1"/>
</dbReference>
<dbReference type="GO" id="GO:0005829">
    <property type="term" value="C:cytosol"/>
    <property type="evidence" value="ECO:0007669"/>
    <property type="project" value="TreeGrafter"/>
</dbReference>
<dbReference type="Proteomes" id="UP000070250">
    <property type="component" value="Chromosome"/>
</dbReference>
<keyword evidence="4 8" id="KW-0554">One-carbon metabolism</keyword>
<evidence type="ECO:0000256" key="1">
    <source>
        <dbReference type="ARBA" id="ARBA00004903"/>
    </source>
</evidence>
<comment type="similarity">
    <text evidence="2 8 9">Belongs to the dihydrofolate reductase family.</text>
</comment>
<evidence type="ECO:0000256" key="5">
    <source>
        <dbReference type="ARBA" id="ARBA00022857"/>
    </source>
</evidence>
<dbReference type="InterPro" id="IPR001796">
    <property type="entry name" value="DHFR_dom"/>
</dbReference>
<dbReference type="GO" id="GO:0006730">
    <property type="term" value="P:one-carbon metabolic process"/>
    <property type="evidence" value="ECO:0007669"/>
    <property type="project" value="UniProtKB-KW"/>
</dbReference>
<dbReference type="GO" id="GO:0046654">
    <property type="term" value="P:tetrahydrofolate biosynthetic process"/>
    <property type="evidence" value="ECO:0007669"/>
    <property type="project" value="UniProtKB-UniPathway"/>
</dbReference>
<dbReference type="GO" id="GO:0004146">
    <property type="term" value="F:dihydrofolate reductase activity"/>
    <property type="evidence" value="ECO:0007669"/>
    <property type="project" value="UniProtKB-EC"/>
</dbReference>
<evidence type="ECO:0000256" key="6">
    <source>
        <dbReference type="ARBA" id="ARBA00023002"/>
    </source>
</evidence>
<dbReference type="UniPathway" id="UPA00077">
    <property type="reaction ID" value="UER00158"/>
</dbReference>
<dbReference type="GO" id="GO:0046655">
    <property type="term" value="P:folic acid metabolic process"/>
    <property type="evidence" value="ECO:0007669"/>
    <property type="project" value="TreeGrafter"/>
</dbReference>
<keyword evidence="5 8" id="KW-0521">NADP</keyword>
<accession>A0A127FAR6</accession>
<comment type="function">
    <text evidence="7 8">Key enzyme in folate metabolism. Catalyzes an essential reaction for de novo glycine and purine synthesis, and for DNA precursor synthesis.</text>
</comment>
<dbReference type="FunFam" id="3.40.430.10:FF:000001">
    <property type="entry name" value="Dihydrofolate reductase"/>
    <property type="match status" value="1"/>
</dbReference>
<dbReference type="PATRIC" id="fig|465721.4.peg.1326"/>
<feature type="domain" description="DHFR" evidence="10">
    <location>
        <begin position="6"/>
        <end position="164"/>
    </location>
</feature>
<organism evidence="11 12">
    <name type="scientific">Steroidobacter denitrificans</name>
    <dbReference type="NCBI Taxonomy" id="465721"/>
    <lineage>
        <taxon>Bacteria</taxon>
        <taxon>Pseudomonadati</taxon>
        <taxon>Pseudomonadota</taxon>
        <taxon>Gammaproteobacteria</taxon>
        <taxon>Steroidobacterales</taxon>
        <taxon>Steroidobacteraceae</taxon>
        <taxon>Steroidobacter</taxon>
    </lineage>
</organism>
<evidence type="ECO:0000256" key="3">
    <source>
        <dbReference type="ARBA" id="ARBA00012856"/>
    </source>
</evidence>
<sequence>MPPKPLLSIIVAAAENDVIGQGNRLPWRLPDDLRRFKSLSMGKPIIMGRRTFESIGRALPGRTNIVVSGQPGLELDGCIVVPSVDAAIAAVGSAPQAVIAGGAQIYRQVLPRVGMIHLTRVHVRVAGDVYFPALVPDEWLEVQRERHAADEAHAHAFSFITLERIPR</sequence>
<dbReference type="AlphaFoldDB" id="A0A127FAR6"/>
<dbReference type="OrthoDB" id="9804315at2"/>
<dbReference type="CDD" id="cd00209">
    <property type="entry name" value="DHFR"/>
    <property type="match status" value="1"/>
</dbReference>
<dbReference type="GO" id="GO:0070401">
    <property type="term" value="F:NADP+ binding"/>
    <property type="evidence" value="ECO:0007669"/>
    <property type="project" value="UniProtKB-ARBA"/>
</dbReference>
<reference evidence="11 12" key="1">
    <citation type="submission" date="2015-06" db="EMBL/GenBank/DDBJ databases">
        <title>A Comprehensive Approach to Explore the Metabolic and Phylogenetic Diversity of Bacterial Steroid Degradation in the Environment: Testosterone as an Example.</title>
        <authorList>
            <person name="Yang F.-C."/>
            <person name="Chen Y.-L."/>
            <person name="Yu C.-P."/>
            <person name="Tang S.-L."/>
            <person name="Wang P.-H."/>
            <person name="Ismail W."/>
            <person name="Wang C.-H."/>
            <person name="Yang C.-Y."/>
            <person name="Chiang Y.-R."/>
        </authorList>
    </citation>
    <scope>NUCLEOTIDE SEQUENCE [LARGE SCALE GENOMIC DNA]</scope>
    <source>
        <strain evidence="11 12">DSM 18526</strain>
    </source>
</reference>
<dbReference type="InterPro" id="IPR012259">
    <property type="entry name" value="DHFR"/>
</dbReference>
<dbReference type="InterPro" id="IPR017925">
    <property type="entry name" value="DHFR_CS"/>
</dbReference>
<evidence type="ECO:0000256" key="4">
    <source>
        <dbReference type="ARBA" id="ARBA00022563"/>
    </source>
</evidence>
<dbReference type="KEGG" id="sdf:ACG33_06230"/>
<protein>
    <recommendedName>
        <fullName evidence="3 8">Dihydrofolate reductase</fullName>
        <ecNumber evidence="3 8">1.5.1.3</ecNumber>
    </recommendedName>
</protein>
<evidence type="ECO:0000313" key="12">
    <source>
        <dbReference type="Proteomes" id="UP000070250"/>
    </source>
</evidence>
<proteinExistence type="inferred from homology"/>
<dbReference type="EMBL" id="CP011971">
    <property type="protein sequence ID" value="AMN46698.1"/>
    <property type="molecule type" value="Genomic_DNA"/>
</dbReference>
<dbReference type="PROSITE" id="PS51330">
    <property type="entry name" value="DHFR_2"/>
    <property type="match status" value="1"/>
</dbReference>
<dbReference type="PANTHER" id="PTHR48069">
    <property type="entry name" value="DIHYDROFOLATE REDUCTASE"/>
    <property type="match status" value="1"/>
</dbReference>
<evidence type="ECO:0000313" key="11">
    <source>
        <dbReference type="EMBL" id="AMN46698.1"/>
    </source>
</evidence>
<evidence type="ECO:0000259" key="10">
    <source>
        <dbReference type="PROSITE" id="PS51330"/>
    </source>
</evidence>
<dbReference type="GO" id="GO:0046452">
    <property type="term" value="P:dihydrofolate metabolic process"/>
    <property type="evidence" value="ECO:0007669"/>
    <property type="project" value="TreeGrafter"/>
</dbReference>
<comment type="catalytic activity">
    <reaction evidence="8">
        <text>(6S)-5,6,7,8-tetrahydrofolate + NADP(+) = 7,8-dihydrofolate + NADPH + H(+)</text>
        <dbReference type="Rhea" id="RHEA:15009"/>
        <dbReference type="ChEBI" id="CHEBI:15378"/>
        <dbReference type="ChEBI" id="CHEBI:57451"/>
        <dbReference type="ChEBI" id="CHEBI:57453"/>
        <dbReference type="ChEBI" id="CHEBI:57783"/>
        <dbReference type="ChEBI" id="CHEBI:58349"/>
        <dbReference type="EC" id="1.5.1.3"/>
    </reaction>
</comment>